<organism evidence="4 5">
    <name type="scientific">Butyricicoccus porcorum</name>
    <dbReference type="NCBI Taxonomy" id="1945634"/>
    <lineage>
        <taxon>Bacteria</taxon>
        <taxon>Bacillati</taxon>
        <taxon>Bacillota</taxon>
        <taxon>Clostridia</taxon>
        <taxon>Eubacteriales</taxon>
        <taxon>Butyricicoccaceae</taxon>
        <taxon>Butyricicoccus</taxon>
    </lineage>
</organism>
<evidence type="ECO:0000259" key="2">
    <source>
        <dbReference type="Pfam" id="PF02481"/>
    </source>
</evidence>
<dbReference type="InterPro" id="IPR057666">
    <property type="entry name" value="DrpA_SLOG"/>
</dbReference>
<sequence length="392" mass="42591">MTREVCWIWLAERLGAGSRLCRRLLEAFGSPEEIWRAPREQLAAVSMTRRRLDYLADKDLSYAQHIWDSCVRKHIAVIPLTDTAYPPLLREIADPPTVLYVRGTLPDMRDRLAVSVVGTRRATRYGRHAARYFAGTLAQNGCLIVSGMAAGIDSEANRAALDAGRETIAVLGCGVDVCYPRGSERLMADIIAHGAVISEYPPGADPDGSHFPVRNRIITGLSRGTLVVEAPKKSGALISADLALEQGREVFAVPGDINRPNSAGCNVLIRQGGAELVQSPSDILSYYEHGDSRRVQSVPPGFVQAEEPPERKLAAAVPPAVSAPREMRALEASEQERTVWCAVRDGRHTVDGVVEQTGLSASEVLTALTMLEVGTYVIRTADGYRVADDVQL</sequence>
<evidence type="ECO:0000259" key="3">
    <source>
        <dbReference type="Pfam" id="PF17782"/>
    </source>
</evidence>
<dbReference type="EMBL" id="NHOC01000001">
    <property type="protein sequence ID" value="OUM21713.1"/>
    <property type="molecule type" value="Genomic_DNA"/>
</dbReference>
<evidence type="ECO:0000256" key="1">
    <source>
        <dbReference type="ARBA" id="ARBA00006525"/>
    </source>
</evidence>
<proteinExistence type="inferred from homology"/>
<gene>
    <name evidence="4" type="ORF">CBW42_00315</name>
</gene>
<dbReference type="GO" id="GO:0009294">
    <property type="term" value="P:DNA-mediated transformation"/>
    <property type="evidence" value="ECO:0007669"/>
    <property type="project" value="InterPro"/>
</dbReference>
<dbReference type="RefSeq" id="WP_087016643.1">
    <property type="nucleotide sequence ID" value="NZ_CP178353.1"/>
</dbReference>
<accession>A0A252F7G4</accession>
<protein>
    <submittedName>
        <fullName evidence="4">DNA protecting protein DprA</fullName>
    </submittedName>
</protein>
<dbReference type="InterPro" id="IPR041614">
    <property type="entry name" value="DprA_WH"/>
</dbReference>
<dbReference type="Gene3D" id="1.10.10.10">
    <property type="entry name" value="Winged helix-like DNA-binding domain superfamily/Winged helix DNA-binding domain"/>
    <property type="match status" value="1"/>
</dbReference>
<dbReference type="OrthoDB" id="9785707at2"/>
<dbReference type="Proteomes" id="UP000194903">
    <property type="component" value="Unassembled WGS sequence"/>
</dbReference>
<dbReference type="NCBIfam" id="TIGR00732">
    <property type="entry name" value="dprA"/>
    <property type="match status" value="1"/>
</dbReference>
<comment type="caution">
    <text evidence="4">The sequence shown here is derived from an EMBL/GenBank/DDBJ whole genome shotgun (WGS) entry which is preliminary data.</text>
</comment>
<keyword evidence="5" id="KW-1185">Reference proteome</keyword>
<reference evidence="4 5" key="1">
    <citation type="submission" date="2017-05" db="EMBL/GenBank/DDBJ databases">
        <title>Butyricicoccus porcorum sp. nov. a butyrate-producing bacterium from the swine intestinal tract.</title>
        <authorList>
            <person name="Trachsel J."/>
            <person name="Humphrey S."/>
            <person name="Allen H.K."/>
        </authorList>
    </citation>
    <scope>NUCLEOTIDE SEQUENCE [LARGE SCALE GENOMIC DNA]</scope>
    <source>
        <strain evidence="4">BB10</strain>
    </source>
</reference>
<name>A0A252F7G4_9FIRM</name>
<dbReference type="PANTHER" id="PTHR43022:SF1">
    <property type="entry name" value="PROTEIN SMF"/>
    <property type="match status" value="1"/>
</dbReference>
<dbReference type="Pfam" id="PF02481">
    <property type="entry name" value="DNA_processg_A"/>
    <property type="match status" value="1"/>
</dbReference>
<evidence type="ECO:0000313" key="5">
    <source>
        <dbReference type="Proteomes" id="UP000194903"/>
    </source>
</evidence>
<dbReference type="PANTHER" id="PTHR43022">
    <property type="entry name" value="PROTEIN SMF"/>
    <property type="match status" value="1"/>
</dbReference>
<feature type="domain" description="Smf/DprA SLOG" evidence="2">
    <location>
        <begin position="77"/>
        <end position="286"/>
    </location>
</feature>
<dbReference type="InterPro" id="IPR036388">
    <property type="entry name" value="WH-like_DNA-bd_sf"/>
</dbReference>
<comment type="similarity">
    <text evidence="1">Belongs to the DprA/Smf family.</text>
</comment>
<evidence type="ECO:0000313" key="4">
    <source>
        <dbReference type="EMBL" id="OUM21713.1"/>
    </source>
</evidence>
<dbReference type="AlphaFoldDB" id="A0A252F7G4"/>
<dbReference type="Pfam" id="PF17782">
    <property type="entry name" value="WHD_DprA"/>
    <property type="match status" value="1"/>
</dbReference>
<dbReference type="Gene3D" id="3.40.50.450">
    <property type="match status" value="1"/>
</dbReference>
<dbReference type="SUPFAM" id="SSF102405">
    <property type="entry name" value="MCP/YpsA-like"/>
    <property type="match status" value="1"/>
</dbReference>
<feature type="domain" description="DprA winged helix" evidence="3">
    <location>
        <begin position="324"/>
        <end position="379"/>
    </location>
</feature>
<dbReference type="InterPro" id="IPR003488">
    <property type="entry name" value="DprA"/>
</dbReference>